<gene>
    <name evidence="4" type="ORF">GCM10018772_05230</name>
</gene>
<organism evidence="4 5">
    <name type="scientific">Streptomyces fumanus</name>
    <dbReference type="NCBI Taxonomy" id="67302"/>
    <lineage>
        <taxon>Bacteria</taxon>
        <taxon>Bacillati</taxon>
        <taxon>Actinomycetota</taxon>
        <taxon>Actinomycetes</taxon>
        <taxon>Kitasatosporales</taxon>
        <taxon>Streptomycetaceae</taxon>
        <taxon>Streptomyces</taxon>
    </lineage>
</organism>
<dbReference type="InterPro" id="IPR054612">
    <property type="entry name" value="Phage_capsid-like_C"/>
</dbReference>
<dbReference type="NCBIfam" id="TIGR01554">
    <property type="entry name" value="major_cap_HK97"/>
    <property type="match status" value="1"/>
</dbReference>
<evidence type="ECO:0000313" key="4">
    <source>
        <dbReference type="EMBL" id="GHE85034.1"/>
    </source>
</evidence>
<evidence type="ECO:0000259" key="3">
    <source>
        <dbReference type="Pfam" id="PF05065"/>
    </source>
</evidence>
<accession>A0A919A3W1</accession>
<dbReference type="AlphaFoldDB" id="A0A919A3W1"/>
<dbReference type="Gene3D" id="3.30.2400.10">
    <property type="entry name" value="Major capsid protein gp5"/>
    <property type="match status" value="1"/>
</dbReference>
<evidence type="ECO:0000313" key="5">
    <source>
        <dbReference type="Proteomes" id="UP000630718"/>
    </source>
</evidence>
<dbReference type="Pfam" id="PF05065">
    <property type="entry name" value="Phage_capsid"/>
    <property type="match status" value="1"/>
</dbReference>
<dbReference type="SUPFAM" id="SSF56563">
    <property type="entry name" value="Major capsid protein gp5"/>
    <property type="match status" value="1"/>
</dbReference>
<dbReference type="RefSeq" id="WP_190202414.1">
    <property type="nucleotide sequence ID" value="NZ_BNBI01000001.1"/>
</dbReference>
<reference evidence="4" key="1">
    <citation type="journal article" date="2014" name="Int. J. Syst. Evol. Microbiol.">
        <title>Complete genome sequence of Corynebacterium casei LMG S-19264T (=DSM 44701T), isolated from a smear-ripened cheese.</title>
        <authorList>
            <consortium name="US DOE Joint Genome Institute (JGI-PGF)"/>
            <person name="Walter F."/>
            <person name="Albersmeier A."/>
            <person name="Kalinowski J."/>
            <person name="Ruckert C."/>
        </authorList>
    </citation>
    <scope>NUCLEOTIDE SEQUENCE</scope>
    <source>
        <strain evidence="4">JCM 4477</strain>
    </source>
</reference>
<evidence type="ECO:0000256" key="2">
    <source>
        <dbReference type="SAM" id="MobiDB-lite"/>
    </source>
</evidence>
<name>A0A919A3W1_9ACTN</name>
<keyword evidence="5" id="KW-1185">Reference proteome</keyword>
<feature type="region of interest" description="Disordered" evidence="2">
    <location>
        <begin position="96"/>
        <end position="116"/>
    </location>
</feature>
<feature type="domain" description="Phage capsid-like C-terminal" evidence="3">
    <location>
        <begin position="156"/>
        <end position="438"/>
    </location>
</feature>
<proteinExistence type="predicted"/>
<comment type="caution">
    <text evidence="4">The sequence shown here is derived from an EMBL/GenBank/DDBJ whole genome shotgun (WGS) entry which is preliminary data.</text>
</comment>
<dbReference type="Proteomes" id="UP000630718">
    <property type="component" value="Unassembled WGS sequence"/>
</dbReference>
<reference evidence="4" key="2">
    <citation type="submission" date="2020-09" db="EMBL/GenBank/DDBJ databases">
        <authorList>
            <person name="Sun Q."/>
            <person name="Ohkuma M."/>
        </authorList>
    </citation>
    <scope>NUCLEOTIDE SEQUENCE</scope>
    <source>
        <strain evidence="4">JCM 4477</strain>
    </source>
</reference>
<dbReference type="EMBL" id="BNBI01000001">
    <property type="protein sequence ID" value="GHE85034.1"/>
    <property type="molecule type" value="Genomic_DNA"/>
</dbReference>
<comment type="subcellular location">
    <subcellularLocation>
        <location evidence="1">Virion</location>
    </subcellularLocation>
</comment>
<sequence>MAPTPTIPRNADELAEMLADGAKLREVMASRESLTEFITAYGNALQGEGTDLNRLVAEETQRVFAQMMRENGMGEDGRAAMKRLDLDPQAKRRGMLTSHRKGTAHNPAAPGASLDPHFTDSVEYARTIWHKSPEAEVAEKLTILRNAASSVSPADGGFLVPETLRSQLLQIALEQSVVRPLATVIPMDSARVPMPLIDSTTNKGSVFGGMIAYWGEESAMLQDANPKFARVELDAKKLTGLSAVPNELLQDSIVSFASLIETLWPQALAFSEDQAFMTGTGAGMPLGFFGAKNKAAVTVTRTTSGKIQYVDIVAMYAQMLPSSLSNAVWIVAPDALPQLLQMSLDVGTGGNSVFVVNAAGPFPMTIFGRPLIISEKAAALGARGDIAFVDLSYYLIGDRQTMTADSSTDYRFGNDQTTFRIIQRVDGRPWLQSAITPANGSSKKLSPFVELAA</sequence>
<dbReference type="InterPro" id="IPR024455">
    <property type="entry name" value="Phage_capsid"/>
</dbReference>
<evidence type="ECO:0000256" key="1">
    <source>
        <dbReference type="ARBA" id="ARBA00004328"/>
    </source>
</evidence>
<protein>
    <recommendedName>
        <fullName evidence="3">Phage capsid-like C-terminal domain-containing protein</fullName>
    </recommendedName>
</protein>